<accession>A0A0C3KDE9</accession>
<organism evidence="2 3">
    <name type="scientific">Tulasnella calospora MUT 4182</name>
    <dbReference type="NCBI Taxonomy" id="1051891"/>
    <lineage>
        <taxon>Eukaryota</taxon>
        <taxon>Fungi</taxon>
        <taxon>Dikarya</taxon>
        <taxon>Basidiomycota</taxon>
        <taxon>Agaricomycotina</taxon>
        <taxon>Agaricomycetes</taxon>
        <taxon>Cantharellales</taxon>
        <taxon>Tulasnellaceae</taxon>
        <taxon>Tulasnella</taxon>
    </lineage>
</organism>
<proteinExistence type="predicted"/>
<gene>
    <name evidence="2" type="ORF">M407DRAFT_11389</name>
</gene>
<keyword evidence="3" id="KW-1185">Reference proteome</keyword>
<feature type="region of interest" description="Disordered" evidence="1">
    <location>
        <begin position="90"/>
        <end position="114"/>
    </location>
</feature>
<evidence type="ECO:0000256" key="1">
    <source>
        <dbReference type="SAM" id="MobiDB-lite"/>
    </source>
</evidence>
<feature type="compositionally biased region" description="Polar residues" evidence="1">
    <location>
        <begin position="234"/>
        <end position="249"/>
    </location>
</feature>
<reference evidence="2 3" key="1">
    <citation type="submission" date="2014-04" db="EMBL/GenBank/DDBJ databases">
        <authorList>
            <consortium name="DOE Joint Genome Institute"/>
            <person name="Kuo A."/>
            <person name="Girlanda M."/>
            <person name="Perotto S."/>
            <person name="Kohler A."/>
            <person name="Nagy L.G."/>
            <person name="Floudas D."/>
            <person name="Copeland A."/>
            <person name="Barry K.W."/>
            <person name="Cichocki N."/>
            <person name="Veneault-Fourrey C."/>
            <person name="LaButti K."/>
            <person name="Lindquist E.A."/>
            <person name="Lipzen A."/>
            <person name="Lundell T."/>
            <person name="Morin E."/>
            <person name="Murat C."/>
            <person name="Sun H."/>
            <person name="Tunlid A."/>
            <person name="Henrissat B."/>
            <person name="Grigoriev I.V."/>
            <person name="Hibbett D.S."/>
            <person name="Martin F."/>
            <person name="Nordberg H.P."/>
            <person name="Cantor M.N."/>
            <person name="Hua S.X."/>
        </authorList>
    </citation>
    <scope>NUCLEOTIDE SEQUENCE [LARGE SCALE GENOMIC DNA]</scope>
    <source>
        <strain evidence="2 3">MUT 4182</strain>
    </source>
</reference>
<dbReference type="AlphaFoldDB" id="A0A0C3KDE9"/>
<dbReference type="Proteomes" id="UP000054248">
    <property type="component" value="Unassembled WGS sequence"/>
</dbReference>
<name>A0A0C3KDE9_9AGAM</name>
<protein>
    <submittedName>
        <fullName evidence="2">Uncharacterized protein</fullName>
    </submittedName>
</protein>
<feature type="compositionally biased region" description="Polar residues" evidence="1">
    <location>
        <begin position="99"/>
        <end position="109"/>
    </location>
</feature>
<dbReference type="OrthoDB" id="3209612at2759"/>
<feature type="region of interest" description="Disordered" evidence="1">
    <location>
        <begin position="228"/>
        <end position="249"/>
    </location>
</feature>
<dbReference type="HOGENOM" id="CLU_960406_0_0_1"/>
<dbReference type="EMBL" id="KN823221">
    <property type="protein sequence ID" value="KIO19453.1"/>
    <property type="molecule type" value="Genomic_DNA"/>
</dbReference>
<evidence type="ECO:0000313" key="2">
    <source>
        <dbReference type="EMBL" id="KIO19453.1"/>
    </source>
</evidence>
<evidence type="ECO:0000313" key="3">
    <source>
        <dbReference type="Proteomes" id="UP000054248"/>
    </source>
</evidence>
<reference evidence="3" key="2">
    <citation type="submission" date="2015-01" db="EMBL/GenBank/DDBJ databases">
        <title>Evolutionary Origins and Diversification of the Mycorrhizal Mutualists.</title>
        <authorList>
            <consortium name="DOE Joint Genome Institute"/>
            <consortium name="Mycorrhizal Genomics Consortium"/>
            <person name="Kohler A."/>
            <person name="Kuo A."/>
            <person name="Nagy L.G."/>
            <person name="Floudas D."/>
            <person name="Copeland A."/>
            <person name="Barry K.W."/>
            <person name="Cichocki N."/>
            <person name="Veneault-Fourrey C."/>
            <person name="LaButti K."/>
            <person name="Lindquist E.A."/>
            <person name="Lipzen A."/>
            <person name="Lundell T."/>
            <person name="Morin E."/>
            <person name="Murat C."/>
            <person name="Riley R."/>
            <person name="Ohm R."/>
            <person name="Sun H."/>
            <person name="Tunlid A."/>
            <person name="Henrissat B."/>
            <person name="Grigoriev I.V."/>
            <person name="Hibbett D.S."/>
            <person name="Martin F."/>
        </authorList>
    </citation>
    <scope>NUCLEOTIDE SEQUENCE [LARGE SCALE GENOMIC DNA]</scope>
    <source>
        <strain evidence="3">MUT 4182</strain>
    </source>
</reference>
<sequence>MNFSQGPLAIPKFQVSKGRSTVVTSSEVTLTETQSEHQLVKAIHLDALLTKFQQDDEAVQVNRVEIIAEPVHAAPSGYRGRVSGGNWERYGALGGPEAQRSSSSGNARKQQGRRRLVRSILSDGLEGGSSPIDPPDRMFLQLAAQICPDLELLALEKAWDFDQLTAAGITRRDEPEAGPGTLSRTCRCTIVIENGWRCGCNLNNSDTRSCSNFNAVSSGHNNERCPSRSVITDGDNSSSPLAVSQNFSRQAEQAHVPLKKVFQETAGRQPQAEEVDELVEQAKRCFSHST</sequence>